<dbReference type="Pfam" id="PF13966">
    <property type="entry name" value="zf-RVT"/>
    <property type="match status" value="1"/>
</dbReference>
<evidence type="ECO:0000313" key="5">
    <source>
        <dbReference type="Proteomes" id="UP000245207"/>
    </source>
</evidence>
<evidence type="ECO:0000313" key="4">
    <source>
        <dbReference type="EMBL" id="PWA42557.1"/>
    </source>
</evidence>
<dbReference type="PROSITE" id="PS50158">
    <property type="entry name" value="ZF_CCHC"/>
    <property type="match status" value="1"/>
</dbReference>
<dbReference type="PANTHER" id="PTHR31286">
    <property type="entry name" value="GLYCINE-RICH CELL WALL STRUCTURAL PROTEIN 1.8-LIKE"/>
    <property type="match status" value="1"/>
</dbReference>
<sequence length="636" mass="73091">MFLVKIDHIVDLRRVLEDGHWSFERNLVVLKLIDNDEQPTEAEMTKVAFWIRLLNMPLSRRDEPSVRYIANKLGEVVEVDNAYFANRSKHIRAKVMINITNPLCRYVTVLNLQNTKVQVHIQYERLPNFCYWCGLLGHTEKECLTKPLEIDGKTFKDRPFQEWLRASNSKEDGSFGELEHRAPATFNKKQKYTKEVEALLNLKLYNQEVVLNGNDMVGKNKKGISGFSPKVLQQFETITEVSPRNLNFEGPEKDFSRNGNTGSPKAKTVNGSAEDEDTRANIGEKEGGSPKNLDGSSIALPITGQMVVKKNTDSRTAKYESGPTATTQVDTKVWRLIKFPDTLAARVLKARYFPRSTFFEANVGYHPSYIWRSFHGVKELVLKGCKWNIGDGRSVNVWDDYWLENHRSLGPKLDNCEVRYVRDLLNVDGDDWNRELLISLFPTNVANKISCCFVNQSRPDILYWLNSPNGHFSTKMAYFLALDSVDEMEQSVSEERIRLWWALWKANVPNKIKLFVWRALHNYVPSVENMQVRGLNVTTVACTLCGEFGEDVMHVLYKCLAAKEVWIRCGFGYLYEVNGPDTLEDLCGITLGNNSLSWETFVMTLWGLWTRRNKKFHGQLDGRDWRVDVFIKGILA</sequence>
<dbReference type="InterPro" id="IPR026960">
    <property type="entry name" value="RVT-Znf"/>
</dbReference>
<dbReference type="PANTHER" id="PTHR31286:SF167">
    <property type="entry name" value="OS09G0268800 PROTEIN"/>
    <property type="match status" value="1"/>
</dbReference>
<dbReference type="Pfam" id="PF14392">
    <property type="entry name" value="zf-CCHC_4"/>
    <property type="match status" value="1"/>
</dbReference>
<proteinExistence type="predicted"/>
<keyword evidence="1" id="KW-0479">Metal-binding</keyword>
<dbReference type="EMBL" id="PKPP01012330">
    <property type="protein sequence ID" value="PWA42557.1"/>
    <property type="molecule type" value="Genomic_DNA"/>
</dbReference>
<dbReference type="STRING" id="35608.A0A2U1L0L6"/>
<evidence type="ECO:0000256" key="1">
    <source>
        <dbReference type="PROSITE-ProRule" id="PRU00047"/>
    </source>
</evidence>
<keyword evidence="5" id="KW-1185">Reference proteome</keyword>
<dbReference type="GO" id="GO:0003676">
    <property type="term" value="F:nucleic acid binding"/>
    <property type="evidence" value="ECO:0007669"/>
    <property type="project" value="InterPro"/>
</dbReference>
<dbReference type="InterPro" id="IPR001878">
    <property type="entry name" value="Znf_CCHC"/>
</dbReference>
<dbReference type="GO" id="GO:0008270">
    <property type="term" value="F:zinc ion binding"/>
    <property type="evidence" value="ECO:0007669"/>
    <property type="project" value="UniProtKB-KW"/>
</dbReference>
<keyword evidence="1" id="KW-0862">Zinc</keyword>
<feature type="region of interest" description="Disordered" evidence="2">
    <location>
        <begin position="244"/>
        <end position="295"/>
    </location>
</feature>
<comment type="caution">
    <text evidence="4">The sequence shown here is derived from an EMBL/GenBank/DDBJ whole genome shotgun (WGS) entry which is preliminary data.</text>
</comment>
<feature type="compositionally biased region" description="Basic and acidic residues" evidence="2">
    <location>
        <begin position="278"/>
        <end position="288"/>
    </location>
</feature>
<evidence type="ECO:0000259" key="3">
    <source>
        <dbReference type="PROSITE" id="PS50158"/>
    </source>
</evidence>
<dbReference type="AlphaFoldDB" id="A0A2U1L0L6"/>
<dbReference type="InterPro" id="IPR040256">
    <property type="entry name" value="At4g02000-like"/>
</dbReference>
<feature type="domain" description="CCHC-type" evidence="3">
    <location>
        <begin position="130"/>
        <end position="143"/>
    </location>
</feature>
<reference evidence="4 5" key="1">
    <citation type="journal article" date="2018" name="Mol. Plant">
        <title>The genome of Artemisia annua provides insight into the evolution of Asteraceae family and artemisinin biosynthesis.</title>
        <authorList>
            <person name="Shen Q."/>
            <person name="Zhang L."/>
            <person name="Liao Z."/>
            <person name="Wang S."/>
            <person name="Yan T."/>
            <person name="Shi P."/>
            <person name="Liu M."/>
            <person name="Fu X."/>
            <person name="Pan Q."/>
            <person name="Wang Y."/>
            <person name="Lv Z."/>
            <person name="Lu X."/>
            <person name="Zhang F."/>
            <person name="Jiang W."/>
            <person name="Ma Y."/>
            <person name="Chen M."/>
            <person name="Hao X."/>
            <person name="Li L."/>
            <person name="Tang Y."/>
            <person name="Lv G."/>
            <person name="Zhou Y."/>
            <person name="Sun X."/>
            <person name="Brodelius P.E."/>
            <person name="Rose J.K.C."/>
            <person name="Tang K."/>
        </authorList>
    </citation>
    <scope>NUCLEOTIDE SEQUENCE [LARGE SCALE GENOMIC DNA]</scope>
    <source>
        <strain evidence="5">cv. Huhao1</strain>
        <tissue evidence="4">Leaf</tissue>
    </source>
</reference>
<name>A0A2U1L0L6_ARTAN</name>
<organism evidence="4 5">
    <name type="scientific">Artemisia annua</name>
    <name type="common">Sweet wormwood</name>
    <dbReference type="NCBI Taxonomy" id="35608"/>
    <lineage>
        <taxon>Eukaryota</taxon>
        <taxon>Viridiplantae</taxon>
        <taxon>Streptophyta</taxon>
        <taxon>Embryophyta</taxon>
        <taxon>Tracheophyta</taxon>
        <taxon>Spermatophyta</taxon>
        <taxon>Magnoliopsida</taxon>
        <taxon>eudicotyledons</taxon>
        <taxon>Gunneridae</taxon>
        <taxon>Pentapetalae</taxon>
        <taxon>asterids</taxon>
        <taxon>campanulids</taxon>
        <taxon>Asterales</taxon>
        <taxon>Asteraceae</taxon>
        <taxon>Asteroideae</taxon>
        <taxon>Anthemideae</taxon>
        <taxon>Artemisiinae</taxon>
        <taxon>Artemisia</taxon>
    </lineage>
</organism>
<dbReference type="OrthoDB" id="1938246at2759"/>
<evidence type="ECO:0000256" key="2">
    <source>
        <dbReference type="SAM" id="MobiDB-lite"/>
    </source>
</evidence>
<gene>
    <name evidence="4" type="ORF">CTI12_AA543080</name>
</gene>
<protein>
    <recommendedName>
        <fullName evidence="3">CCHC-type domain-containing protein</fullName>
    </recommendedName>
</protein>
<keyword evidence="1" id="KW-0863">Zinc-finger</keyword>
<dbReference type="Proteomes" id="UP000245207">
    <property type="component" value="Unassembled WGS sequence"/>
</dbReference>
<dbReference type="InterPro" id="IPR025836">
    <property type="entry name" value="Zn_knuckle_CX2CX4HX4C"/>
</dbReference>
<accession>A0A2U1L0L6</accession>